<reference evidence="2 3" key="1">
    <citation type="submission" date="2014-10" db="EMBL/GenBank/DDBJ databases">
        <title>Draft genome of anammox bacterium scalindua brodae, obtained using differential coverage binning of sequence data from two enrichment reactors.</title>
        <authorList>
            <person name="Speth D.R."/>
            <person name="Russ L."/>
            <person name="Kartal B."/>
            <person name="Op den Camp H.J."/>
            <person name="Dutilh B.E."/>
            <person name="Jetten M.S."/>
        </authorList>
    </citation>
    <scope>NUCLEOTIDE SEQUENCE [LARGE SCALE GENOMIC DNA]</scope>
    <source>
        <strain evidence="2">RU1</strain>
    </source>
</reference>
<sequence>MHTVICNIAREMGAHIVIYDVNDKLIFSNKHNLNDPKHSSSSCRYPLEIVDNVIGWIIGDKSAGSVADFVNFIVNKEYEEKALVGDLLDKYKEITLLYDISEELSVCIERREIEELIIAEIKKLIKATNVSILLREDHERENVSASTCNTSETITCNINGIAGSVLLSGKAEIVNDVDADPRYIISGKEICSLICAPLKIKDRVLGVLNVSSDEPVVYESSDLKILSILASQAASAIENTILFENKLKEAQIRANLQRYVAPQIVNSIVNDGGVLTLKPARKNISILFSDIRNFSATCEKLNPEQIVTYLNEYFSDMVGILFHHNGTINKFVGDMIVALFGAPSSYENRETQAIKAAIDMQKCINDSDTKWIKDNFRTGIGISAGSVIVGNVGSPDHMDYTAIGDEVNVADRLQSLAKGGQILVERNVYEVTKDIFEFNNFAHIKVKGRAAPVDIFEVVY</sequence>
<dbReference type="AlphaFoldDB" id="A0A0B0ELX1"/>
<protein>
    <recommendedName>
        <fullName evidence="1">Guanylate cyclase domain-containing protein</fullName>
    </recommendedName>
</protein>
<dbReference type="InterPro" id="IPR029016">
    <property type="entry name" value="GAF-like_dom_sf"/>
</dbReference>
<dbReference type="Proteomes" id="UP000030652">
    <property type="component" value="Unassembled WGS sequence"/>
</dbReference>
<dbReference type="SUPFAM" id="SSF55073">
    <property type="entry name" value="Nucleotide cyclase"/>
    <property type="match status" value="1"/>
</dbReference>
<feature type="domain" description="Guanylate cyclase" evidence="1">
    <location>
        <begin position="285"/>
        <end position="414"/>
    </location>
</feature>
<name>A0A0B0ELX1_9BACT</name>
<dbReference type="EMBL" id="JRYO01000019">
    <property type="protein sequence ID" value="KHE94047.1"/>
    <property type="molecule type" value="Genomic_DNA"/>
</dbReference>
<dbReference type="InterPro" id="IPR029787">
    <property type="entry name" value="Nucleotide_cyclase"/>
</dbReference>
<evidence type="ECO:0000259" key="1">
    <source>
        <dbReference type="PROSITE" id="PS50125"/>
    </source>
</evidence>
<comment type="caution">
    <text evidence="2">The sequence shown here is derived from an EMBL/GenBank/DDBJ whole genome shotgun (WGS) entry which is preliminary data.</text>
</comment>
<dbReference type="InterPro" id="IPR003018">
    <property type="entry name" value="GAF"/>
</dbReference>
<evidence type="ECO:0000313" key="2">
    <source>
        <dbReference type="EMBL" id="KHE94047.1"/>
    </source>
</evidence>
<dbReference type="InterPro" id="IPR001054">
    <property type="entry name" value="A/G_cyclase"/>
</dbReference>
<dbReference type="SMART" id="SM00065">
    <property type="entry name" value="GAF"/>
    <property type="match status" value="1"/>
</dbReference>
<dbReference type="PANTHER" id="PTHR43081">
    <property type="entry name" value="ADENYLATE CYCLASE, TERMINAL-DIFFERENTIATION SPECIFIC-RELATED"/>
    <property type="match status" value="1"/>
</dbReference>
<dbReference type="eggNOG" id="COG2203">
    <property type="taxonomic scope" value="Bacteria"/>
</dbReference>
<proteinExistence type="predicted"/>
<evidence type="ECO:0000313" key="3">
    <source>
        <dbReference type="Proteomes" id="UP000030652"/>
    </source>
</evidence>
<dbReference type="SUPFAM" id="SSF55781">
    <property type="entry name" value="GAF domain-like"/>
    <property type="match status" value="1"/>
</dbReference>
<gene>
    <name evidence="2" type="ORF">SCABRO_00185</name>
</gene>
<dbReference type="SMART" id="SM00044">
    <property type="entry name" value="CYCc"/>
    <property type="match status" value="1"/>
</dbReference>
<dbReference type="InterPro" id="IPR050697">
    <property type="entry name" value="Adenylyl/Guanylyl_Cyclase_3/4"/>
</dbReference>
<dbReference type="GO" id="GO:0004016">
    <property type="term" value="F:adenylate cyclase activity"/>
    <property type="evidence" value="ECO:0007669"/>
    <property type="project" value="UniProtKB-ARBA"/>
</dbReference>
<dbReference type="Pfam" id="PF13185">
    <property type="entry name" value="GAF_2"/>
    <property type="match status" value="1"/>
</dbReference>
<dbReference type="PANTHER" id="PTHR43081:SF1">
    <property type="entry name" value="ADENYLATE CYCLASE, TERMINAL-DIFFERENTIATION SPECIFIC"/>
    <property type="match status" value="1"/>
</dbReference>
<accession>A0A0B0ELX1</accession>
<dbReference type="PATRIC" id="fig|237368.3.peg.200"/>
<dbReference type="GO" id="GO:0009190">
    <property type="term" value="P:cyclic nucleotide biosynthetic process"/>
    <property type="evidence" value="ECO:0007669"/>
    <property type="project" value="InterPro"/>
</dbReference>
<dbReference type="Pfam" id="PF00211">
    <property type="entry name" value="Guanylate_cyc"/>
    <property type="match status" value="1"/>
</dbReference>
<dbReference type="CDD" id="cd07302">
    <property type="entry name" value="CHD"/>
    <property type="match status" value="1"/>
</dbReference>
<dbReference type="Gene3D" id="3.30.70.1230">
    <property type="entry name" value="Nucleotide cyclase"/>
    <property type="match status" value="1"/>
</dbReference>
<organism evidence="2 3">
    <name type="scientific">Candidatus Scalindua brodae</name>
    <dbReference type="NCBI Taxonomy" id="237368"/>
    <lineage>
        <taxon>Bacteria</taxon>
        <taxon>Pseudomonadati</taxon>
        <taxon>Planctomycetota</taxon>
        <taxon>Candidatus Brocadiia</taxon>
        <taxon>Candidatus Brocadiales</taxon>
        <taxon>Candidatus Scalinduaceae</taxon>
        <taxon>Candidatus Scalindua</taxon>
    </lineage>
</organism>
<dbReference type="eggNOG" id="COG2114">
    <property type="taxonomic scope" value="Bacteria"/>
</dbReference>
<dbReference type="GO" id="GO:0035556">
    <property type="term" value="P:intracellular signal transduction"/>
    <property type="evidence" value="ECO:0007669"/>
    <property type="project" value="InterPro"/>
</dbReference>
<dbReference type="PROSITE" id="PS50125">
    <property type="entry name" value="GUANYLATE_CYCLASE_2"/>
    <property type="match status" value="1"/>
</dbReference>
<dbReference type="Gene3D" id="3.30.450.40">
    <property type="match status" value="1"/>
</dbReference>